<name>A0AAV6MKR8_9ROSI</name>
<accession>A0AAV6MKR8</accession>
<reference evidence="1 2" key="1">
    <citation type="journal article" date="2021" name="Hortic Res">
        <title>The domestication of Cucurbita argyrosperma as revealed by the genome of its wild relative.</title>
        <authorList>
            <person name="Barrera-Redondo J."/>
            <person name="Sanchez-de la Vega G."/>
            <person name="Aguirre-Liguori J.A."/>
            <person name="Castellanos-Morales G."/>
            <person name="Gutierrez-Guerrero Y.T."/>
            <person name="Aguirre-Dugua X."/>
            <person name="Aguirre-Planter E."/>
            <person name="Tenaillon M.I."/>
            <person name="Lira-Saade R."/>
            <person name="Eguiarte L.E."/>
        </authorList>
    </citation>
    <scope>NUCLEOTIDE SEQUENCE [LARGE SCALE GENOMIC DNA]</scope>
    <source>
        <strain evidence="1">JBR-2021</strain>
    </source>
</reference>
<evidence type="ECO:0000313" key="2">
    <source>
        <dbReference type="Proteomes" id="UP000685013"/>
    </source>
</evidence>
<gene>
    <name evidence="1" type="ORF">SDJN03_22388</name>
</gene>
<proteinExistence type="predicted"/>
<keyword evidence="2" id="KW-1185">Reference proteome</keyword>
<dbReference type="EMBL" id="JAGKQH010000014">
    <property type="protein sequence ID" value="KAG6582386.1"/>
    <property type="molecule type" value="Genomic_DNA"/>
</dbReference>
<sequence>MKSAAHHRPTSFTKRKINNKRKKVIVFLAHPSYFSLSFSYRVTRHLPLRYRHRHTRAPLRFTHPSRSVTLQVLPSRRSCFVSAASFSIFSISQSKGSQ</sequence>
<organism evidence="1 2">
    <name type="scientific">Cucurbita argyrosperma subsp. sororia</name>
    <dbReference type="NCBI Taxonomy" id="37648"/>
    <lineage>
        <taxon>Eukaryota</taxon>
        <taxon>Viridiplantae</taxon>
        <taxon>Streptophyta</taxon>
        <taxon>Embryophyta</taxon>
        <taxon>Tracheophyta</taxon>
        <taxon>Spermatophyta</taxon>
        <taxon>Magnoliopsida</taxon>
        <taxon>eudicotyledons</taxon>
        <taxon>Gunneridae</taxon>
        <taxon>Pentapetalae</taxon>
        <taxon>rosids</taxon>
        <taxon>fabids</taxon>
        <taxon>Cucurbitales</taxon>
        <taxon>Cucurbitaceae</taxon>
        <taxon>Cucurbiteae</taxon>
        <taxon>Cucurbita</taxon>
    </lineage>
</organism>
<feature type="non-terminal residue" evidence="1">
    <location>
        <position position="1"/>
    </location>
</feature>
<protein>
    <submittedName>
        <fullName evidence="1">Uncharacterized protein</fullName>
    </submittedName>
</protein>
<dbReference type="AlphaFoldDB" id="A0AAV6MKR8"/>
<comment type="caution">
    <text evidence="1">The sequence shown here is derived from an EMBL/GenBank/DDBJ whole genome shotgun (WGS) entry which is preliminary data.</text>
</comment>
<dbReference type="Proteomes" id="UP000685013">
    <property type="component" value="Chromosome 14"/>
</dbReference>
<evidence type="ECO:0000313" key="1">
    <source>
        <dbReference type="EMBL" id="KAG6582386.1"/>
    </source>
</evidence>